<keyword evidence="3" id="KW-1185">Reference proteome</keyword>
<sequence>MRFFQISSFSFLQVDKNQKIEILLLSKLNQQFKFFMFFYQLLIVDFTLSYCYLNKYFVFKLKVFSKLFLKIDFIFRLLQDEYYLSFINFVCTFTLSFNKMRFFSKFYEQKLIFFPVFLLFSSYYY</sequence>
<keyword evidence="1" id="KW-0472">Membrane</keyword>
<dbReference type="RefSeq" id="XP_004037364.1">
    <property type="nucleotide sequence ID" value="XM_004037316.1"/>
</dbReference>
<keyword evidence="1" id="KW-0812">Transmembrane</keyword>
<accession>G0QN25</accession>
<evidence type="ECO:0000256" key="1">
    <source>
        <dbReference type="SAM" id="Phobius"/>
    </source>
</evidence>
<feature type="transmembrane region" description="Helical" evidence="1">
    <location>
        <begin position="34"/>
        <end position="53"/>
    </location>
</feature>
<protein>
    <recommendedName>
        <fullName evidence="4">Transmembrane protein</fullName>
    </recommendedName>
</protein>
<dbReference type="InParanoid" id="G0QN25"/>
<gene>
    <name evidence="2" type="ORF">IMG5_054870</name>
</gene>
<keyword evidence="1" id="KW-1133">Transmembrane helix</keyword>
<organism evidence="2 3">
    <name type="scientific">Ichthyophthirius multifiliis</name>
    <name type="common">White spot disease agent</name>
    <name type="synonym">Ich</name>
    <dbReference type="NCBI Taxonomy" id="5932"/>
    <lineage>
        <taxon>Eukaryota</taxon>
        <taxon>Sar</taxon>
        <taxon>Alveolata</taxon>
        <taxon>Ciliophora</taxon>
        <taxon>Intramacronucleata</taxon>
        <taxon>Oligohymenophorea</taxon>
        <taxon>Hymenostomatida</taxon>
        <taxon>Ophryoglenina</taxon>
        <taxon>Ichthyophthirius</taxon>
    </lineage>
</organism>
<dbReference type="GeneID" id="14909556"/>
<dbReference type="EMBL" id="GL983461">
    <property type="protein sequence ID" value="EGR33378.1"/>
    <property type="molecule type" value="Genomic_DNA"/>
</dbReference>
<proteinExistence type="predicted"/>
<dbReference type="AlphaFoldDB" id="G0QN25"/>
<name>G0QN25_ICHMU</name>
<evidence type="ECO:0008006" key="4">
    <source>
        <dbReference type="Google" id="ProtNLM"/>
    </source>
</evidence>
<dbReference type="Proteomes" id="UP000008983">
    <property type="component" value="Unassembled WGS sequence"/>
</dbReference>
<evidence type="ECO:0000313" key="2">
    <source>
        <dbReference type="EMBL" id="EGR33378.1"/>
    </source>
</evidence>
<reference evidence="2 3" key="1">
    <citation type="submission" date="2011-07" db="EMBL/GenBank/DDBJ databases">
        <authorList>
            <person name="Coyne R."/>
            <person name="Brami D."/>
            <person name="Johnson J."/>
            <person name="Hostetler J."/>
            <person name="Hannick L."/>
            <person name="Clark T."/>
            <person name="Cassidy-Hanley D."/>
            <person name="Inman J."/>
        </authorList>
    </citation>
    <scope>NUCLEOTIDE SEQUENCE [LARGE SCALE GENOMIC DNA]</scope>
    <source>
        <strain evidence="2 3">G5</strain>
    </source>
</reference>
<evidence type="ECO:0000313" key="3">
    <source>
        <dbReference type="Proteomes" id="UP000008983"/>
    </source>
</evidence>